<comment type="subcellular location">
    <subcellularLocation>
        <location evidence="1 6">Secreted</location>
    </subcellularLocation>
</comment>
<evidence type="ECO:0000313" key="9">
    <source>
        <dbReference type="Proteomes" id="UP000489600"/>
    </source>
</evidence>
<evidence type="ECO:0000256" key="6">
    <source>
        <dbReference type="RuleBase" id="RU367044"/>
    </source>
</evidence>
<accession>A0A565BNH7</accession>
<evidence type="ECO:0000256" key="5">
    <source>
        <dbReference type="ARBA" id="ARBA00022729"/>
    </source>
</evidence>
<gene>
    <name evidence="8" type="ORF">ANE_LOCUS13635</name>
</gene>
<dbReference type="AlphaFoldDB" id="A0A565BNH7"/>
<comment type="similarity">
    <text evidence="2 6">Belongs to the plant self-incompatibility (S1) protein family.</text>
</comment>
<dbReference type="Pfam" id="PF05938">
    <property type="entry name" value="Self-incomp_S1"/>
    <property type="match status" value="1"/>
</dbReference>
<dbReference type="GO" id="GO:0060320">
    <property type="term" value="P:rejection of self pollen"/>
    <property type="evidence" value="ECO:0007669"/>
    <property type="project" value="UniProtKB-KW"/>
</dbReference>
<dbReference type="EMBL" id="CABITT030000004">
    <property type="protein sequence ID" value="VVB03191.1"/>
    <property type="molecule type" value="Genomic_DNA"/>
</dbReference>
<dbReference type="OrthoDB" id="1900999at2759"/>
<name>A0A565BNH7_9BRAS</name>
<evidence type="ECO:0000256" key="7">
    <source>
        <dbReference type="SAM" id="Phobius"/>
    </source>
</evidence>
<protein>
    <recommendedName>
        <fullName evidence="6">S-protein homolog</fullName>
    </recommendedName>
</protein>
<keyword evidence="3 6" id="KW-0713">Self-incompatibility</keyword>
<dbReference type="PANTHER" id="PTHR31232:SF144">
    <property type="entry name" value="S-PROTEIN HOMOLOG 2"/>
    <property type="match status" value="1"/>
</dbReference>
<keyword evidence="9" id="KW-1185">Reference proteome</keyword>
<proteinExistence type="inferred from homology"/>
<dbReference type="GO" id="GO:0005576">
    <property type="term" value="C:extracellular region"/>
    <property type="evidence" value="ECO:0007669"/>
    <property type="project" value="UniProtKB-SubCell"/>
</dbReference>
<evidence type="ECO:0000256" key="1">
    <source>
        <dbReference type="ARBA" id="ARBA00004613"/>
    </source>
</evidence>
<evidence type="ECO:0000256" key="4">
    <source>
        <dbReference type="ARBA" id="ARBA00022525"/>
    </source>
</evidence>
<feature type="transmembrane region" description="Helical" evidence="7">
    <location>
        <begin position="6"/>
        <end position="24"/>
    </location>
</feature>
<sequence>MDSLKQFIVIFIMTMLVSATMSRARRTTVVMYNDLGGGLSLRYHCKSKDDDLGDRSMAPGGSWSFGFTPNLFGTWMHKMRVEDTQKWTLQT</sequence>
<keyword evidence="7" id="KW-0812">Transmembrane</keyword>
<keyword evidence="5" id="KW-0732">Signal</keyword>
<keyword evidence="7" id="KW-0472">Membrane</keyword>
<reference evidence="8" key="1">
    <citation type="submission" date="2019-07" db="EMBL/GenBank/DDBJ databases">
        <authorList>
            <person name="Dittberner H."/>
        </authorList>
    </citation>
    <scope>NUCLEOTIDE SEQUENCE [LARGE SCALE GENOMIC DNA]</scope>
</reference>
<evidence type="ECO:0000313" key="8">
    <source>
        <dbReference type="EMBL" id="VVB03191.1"/>
    </source>
</evidence>
<dbReference type="Proteomes" id="UP000489600">
    <property type="component" value="Unassembled WGS sequence"/>
</dbReference>
<keyword evidence="7" id="KW-1133">Transmembrane helix</keyword>
<keyword evidence="4 6" id="KW-0964">Secreted</keyword>
<dbReference type="InterPro" id="IPR010264">
    <property type="entry name" value="Self-incomp_S1"/>
</dbReference>
<dbReference type="PANTHER" id="PTHR31232">
    <property type="match status" value="1"/>
</dbReference>
<comment type="caution">
    <text evidence="8">The sequence shown here is derived from an EMBL/GenBank/DDBJ whole genome shotgun (WGS) entry which is preliminary data.</text>
</comment>
<evidence type="ECO:0000256" key="2">
    <source>
        <dbReference type="ARBA" id="ARBA00005581"/>
    </source>
</evidence>
<organism evidence="8 9">
    <name type="scientific">Arabis nemorensis</name>
    <dbReference type="NCBI Taxonomy" id="586526"/>
    <lineage>
        <taxon>Eukaryota</taxon>
        <taxon>Viridiplantae</taxon>
        <taxon>Streptophyta</taxon>
        <taxon>Embryophyta</taxon>
        <taxon>Tracheophyta</taxon>
        <taxon>Spermatophyta</taxon>
        <taxon>Magnoliopsida</taxon>
        <taxon>eudicotyledons</taxon>
        <taxon>Gunneridae</taxon>
        <taxon>Pentapetalae</taxon>
        <taxon>rosids</taxon>
        <taxon>malvids</taxon>
        <taxon>Brassicales</taxon>
        <taxon>Brassicaceae</taxon>
        <taxon>Arabideae</taxon>
        <taxon>Arabis</taxon>
    </lineage>
</organism>
<evidence type="ECO:0000256" key="3">
    <source>
        <dbReference type="ARBA" id="ARBA00022471"/>
    </source>
</evidence>